<dbReference type="InterPro" id="IPR001646">
    <property type="entry name" value="5peptide_repeat"/>
</dbReference>
<dbReference type="SUPFAM" id="SSF141571">
    <property type="entry name" value="Pentapeptide repeat-like"/>
    <property type="match status" value="1"/>
</dbReference>
<dbReference type="RefSeq" id="WP_015647665.1">
    <property type="nucleotide sequence ID" value="NC_021210.1"/>
</dbReference>
<dbReference type="EMBL" id="KC542381">
    <property type="protein sequence ID" value="AGL12835.1"/>
    <property type="molecule type" value="Genomic_DNA"/>
</dbReference>
<keyword evidence="1" id="KW-0812">Transmembrane</keyword>
<keyword evidence="2" id="KW-0614">Plasmid</keyword>
<dbReference type="Gene3D" id="2.160.20.80">
    <property type="entry name" value="E3 ubiquitin-protein ligase SopA"/>
    <property type="match status" value="1"/>
</dbReference>
<protein>
    <submittedName>
        <fullName evidence="2">Pentapeptide repeat-containing protein</fullName>
    </submittedName>
</protein>
<keyword evidence="1" id="KW-0472">Membrane</keyword>
<evidence type="ECO:0000256" key="1">
    <source>
        <dbReference type="SAM" id="Phobius"/>
    </source>
</evidence>
<feature type="transmembrane region" description="Helical" evidence="1">
    <location>
        <begin position="264"/>
        <end position="286"/>
    </location>
</feature>
<evidence type="ECO:0000313" key="2">
    <source>
        <dbReference type="EMBL" id="AGL12835.1"/>
    </source>
</evidence>
<name>R4L3X3_9PSED</name>
<geneLocation type="plasmid" evidence="2">
    <name>pGLE121P1</name>
</geneLocation>
<keyword evidence="1" id="KW-1133">Transmembrane helix</keyword>
<reference evidence="2" key="1">
    <citation type="journal article" date="2013" name="Plasmid">
        <title>Sequence determination and analysis of three plasmids of Pseudomonas sp. GLE121, a psychrophile isolated from surface ice of Ecology Glacier (Antarctica).</title>
        <authorList>
            <person name="Dziewit L."/>
            <person name="Grzesiak J."/>
            <person name="Ciok A."/>
            <person name="Nieckarz M."/>
            <person name="Zdanowski M.K."/>
            <person name="Bartosik D."/>
        </authorList>
    </citation>
    <scope>NUCLEOTIDE SEQUENCE</scope>
    <source>
        <strain evidence="2">GLE121</strain>
        <plasmid evidence="2">pGLE121P1</plasmid>
    </source>
</reference>
<feature type="transmembrane region" description="Helical" evidence="1">
    <location>
        <begin position="202"/>
        <end position="221"/>
    </location>
</feature>
<organism evidence="2">
    <name type="scientific">Pseudomonas sp. GLE121</name>
    <dbReference type="NCBI Taxonomy" id="1329969"/>
    <lineage>
        <taxon>Bacteria</taxon>
        <taxon>Pseudomonadati</taxon>
        <taxon>Pseudomonadota</taxon>
        <taxon>Gammaproteobacteria</taxon>
        <taxon>Pseudomonadales</taxon>
        <taxon>Pseudomonadaceae</taxon>
        <taxon>Pseudomonas</taxon>
    </lineage>
</organism>
<dbReference type="Pfam" id="PF13599">
    <property type="entry name" value="Pentapeptide_4"/>
    <property type="match status" value="1"/>
</dbReference>
<accession>R4L3X3</accession>
<sequence length="292" mass="33731">MSETDKAKADVFTDKPSREIFSKTFTSINQRQFDNDYIEQIGRKNKGAQVSTCTFRSTIFVGCYFNGVTFTSCDFTSAKFIDCNLKDAKFVHCKLNYVSFRRTIVDSSEILANLPREPNVRRDLLRNLRVDARELGNIEDESIYIRKEIEASDDFYMSAFKAREIWYRNKYSGIDRIVFFLSWVKSKFSGLIWGNGEKPIRVLYSCVFTIIIMAAILYTYGYSKGQFPESEGFYENFAMALKLSLSEFLGVPYMVNSFSLKVPFLVSAFAALARYIFIGLLVSVMFRSFSRR</sequence>
<proteinExistence type="predicted"/>
<dbReference type="AlphaFoldDB" id="R4L3X3"/>